<dbReference type="EMBL" id="JBEZVE010000009">
    <property type="protein sequence ID" value="MEU3782676.1"/>
    <property type="molecule type" value="Genomic_DNA"/>
</dbReference>
<evidence type="ECO:0000256" key="3">
    <source>
        <dbReference type="ARBA" id="ARBA00031636"/>
    </source>
</evidence>
<evidence type="ECO:0000256" key="1">
    <source>
        <dbReference type="ARBA" id="ARBA00010199"/>
    </source>
</evidence>
<dbReference type="InterPro" id="IPR050222">
    <property type="entry name" value="MATE_MdtK"/>
</dbReference>
<gene>
    <name evidence="5" type="ORF">AB0E89_19250</name>
</gene>
<feature type="transmembrane region" description="Helical" evidence="4">
    <location>
        <begin position="64"/>
        <end position="83"/>
    </location>
</feature>
<protein>
    <recommendedName>
        <fullName evidence="3">Multidrug-efflux transporter</fullName>
    </recommendedName>
</protein>
<reference evidence="5 6" key="1">
    <citation type="submission" date="2024-06" db="EMBL/GenBank/DDBJ databases">
        <title>The Natural Products Discovery Center: Release of the First 8490 Sequenced Strains for Exploring Actinobacteria Biosynthetic Diversity.</title>
        <authorList>
            <person name="Kalkreuter E."/>
            <person name="Kautsar S.A."/>
            <person name="Yang D."/>
            <person name="Bader C.D."/>
            <person name="Teijaro C.N."/>
            <person name="Fluegel L."/>
            <person name="Davis C.M."/>
            <person name="Simpson J.R."/>
            <person name="Lauterbach L."/>
            <person name="Steele A.D."/>
            <person name="Gui C."/>
            <person name="Meng S."/>
            <person name="Li G."/>
            <person name="Viehrig K."/>
            <person name="Ye F."/>
            <person name="Su P."/>
            <person name="Kiefer A.F."/>
            <person name="Nichols A."/>
            <person name="Cepeda A.J."/>
            <person name="Yan W."/>
            <person name="Fan B."/>
            <person name="Jiang Y."/>
            <person name="Adhikari A."/>
            <person name="Zheng C.-J."/>
            <person name="Schuster L."/>
            <person name="Cowan T.M."/>
            <person name="Smanski M.J."/>
            <person name="Chevrette M.G."/>
            <person name="De Carvalho L.P.S."/>
            <person name="Shen B."/>
        </authorList>
    </citation>
    <scope>NUCLEOTIDE SEQUENCE [LARGE SCALE GENOMIC DNA]</scope>
    <source>
        <strain evidence="5 6">NPDC033843</strain>
    </source>
</reference>
<proteinExistence type="inferred from homology"/>
<keyword evidence="6" id="KW-1185">Reference proteome</keyword>
<keyword evidence="4" id="KW-0472">Membrane</keyword>
<keyword evidence="4" id="KW-1133">Transmembrane helix</keyword>
<keyword evidence="2" id="KW-0813">Transport</keyword>
<dbReference type="Proteomes" id="UP001550739">
    <property type="component" value="Unassembled WGS sequence"/>
</dbReference>
<comment type="caution">
    <text evidence="5">The sequence shown here is derived from an EMBL/GenBank/DDBJ whole genome shotgun (WGS) entry which is preliminary data.</text>
</comment>
<comment type="similarity">
    <text evidence="1">Belongs to the multi antimicrobial extrusion (MATE) (TC 2.A.66.1) family.</text>
</comment>
<dbReference type="PANTHER" id="PTHR43298:SF2">
    <property type="entry name" value="FMN_FAD EXPORTER YEEO-RELATED"/>
    <property type="match status" value="1"/>
</dbReference>
<evidence type="ECO:0000313" key="5">
    <source>
        <dbReference type="EMBL" id="MEU3782676.1"/>
    </source>
</evidence>
<keyword evidence="4" id="KW-0812">Transmembrane</keyword>
<organism evidence="5 6">
    <name type="scientific">Streptomyces sp. 900129855</name>
    <dbReference type="NCBI Taxonomy" id="3155129"/>
    <lineage>
        <taxon>Bacteria</taxon>
        <taxon>Bacillati</taxon>
        <taxon>Actinomycetota</taxon>
        <taxon>Actinomycetes</taxon>
        <taxon>Kitasatosporales</taxon>
        <taxon>Streptomycetaceae</taxon>
        <taxon>Streptomyces</taxon>
    </lineage>
</organism>
<sequence>MAVLSVTVPRLVSAPFSDSGEETATDTAVPLLFIAAVLQFFDCAQNIGVVLLRGLDDTRGRFRVTIVGHWLVGLPVSALLGLAAGLNTFGVRLGLLTGLATTAVLLLRRFNRGVARLNPEAVPATT</sequence>
<feature type="transmembrane region" description="Helical" evidence="4">
    <location>
        <begin position="31"/>
        <end position="52"/>
    </location>
</feature>
<evidence type="ECO:0000256" key="2">
    <source>
        <dbReference type="ARBA" id="ARBA00022448"/>
    </source>
</evidence>
<dbReference type="RefSeq" id="WP_361703488.1">
    <property type="nucleotide sequence ID" value="NZ_JBEZVE010000009.1"/>
</dbReference>
<feature type="transmembrane region" description="Helical" evidence="4">
    <location>
        <begin position="89"/>
        <end position="107"/>
    </location>
</feature>
<evidence type="ECO:0000313" key="6">
    <source>
        <dbReference type="Proteomes" id="UP001550739"/>
    </source>
</evidence>
<name>A0ABV2ZJF3_9ACTN</name>
<evidence type="ECO:0000256" key="4">
    <source>
        <dbReference type="SAM" id="Phobius"/>
    </source>
</evidence>
<dbReference type="PANTHER" id="PTHR43298">
    <property type="entry name" value="MULTIDRUG RESISTANCE PROTEIN NORM-RELATED"/>
    <property type="match status" value="1"/>
</dbReference>
<accession>A0ABV2ZJF3</accession>